<evidence type="ECO:0000313" key="3">
    <source>
        <dbReference type="Proteomes" id="UP000190814"/>
    </source>
</evidence>
<dbReference type="RefSeq" id="WP_078767070.1">
    <property type="nucleotide sequence ID" value="NZ_FUXZ01000016.1"/>
</dbReference>
<name>A0A1T4W382_9FIRM</name>
<feature type="transmembrane region" description="Helical" evidence="1">
    <location>
        <begin position="414"/>
        <end position="447"/>
    </location>
</feature>
<reference evidence="2 3" key="1">
    <citation type="submission" date="2017-02" db="EMBL/GenBank/DDBJ databases">
        <authorList>
            <person name="Peterson S.W."/>
        </authorList>
    </citation>
    <scope>NUCLEOTIDE SEQUENCE [LARGE SCALE GENOMIC DNA]</scope>
    <source>
        <strain evidence="2 3">ATCC 35992</strain>
    </source>
</reference>
<dbReference type="AlphaFoldDB" id="A0A1T4W382"/>
<keyword evidence="3" id="KW-1185">Reference proteome</keyword>
<dbReference type="Proteomes" id="UP000190814">
    <property type="component" value="Unassembled WGS sequence"/>
</dbReference>
<dbReference type="EMBL" id="FUXZ01000016">
    <property type="protein sequence ID" value="SKA71696.1"/>
    <property type="molecule type" value="Genomic_DNA"/>
</dbReference>
<feature type="transmembrane region" description="Helical" evidence="1">
    <location>
        <begin position="349"/>
        <end position="375"/>
    </location>
</feature>
<gene>
    <name evidence="2" type="ORF">SAMN02745111_02243</name>
</gene>
<feature type="transmembrane region" description="Helical" evidence="1">
    <location>
        <begin position="488"/>
        <end position="506"/>
    </location>
</feature>
<proteinExistence type="predicted"/>
<keyword evidence="1" id="KW-1133">Transmembrane helix</keyword>
<evidence type="ECO:0000313" key="2">
    <source>
        <dbReference type="EMBL" id="SKA71696.1"/>
    </source>
</evidence>
<dbReference type="GO" id="GO:0005886">
    <property type="term" value="C:plasma membrane"/>
    <property type="evidence" value="ECO:0007669"/>
    <property type="project" value="UniProtKB-SubCell"/>
</dbReference>
<dbReference type="STRING" id="39495.SAMN02745111_02243"/>
<sequence>MLRLIKNEYIKLLRKGGFIALSLIFLAATILLPILGYVLSENEEKINNKLSGFVNDSLIQSEQQSGNIEYVKMLEFFNEERISLYDEKDWRLFAGNVAFSSTRKVTLTEEKSTDNETNYDIEGMEDDEIEDERFTPDFFGRFDIASLYTEVDSKALCKEIINEIKNKDLVAFKKTFNDTIYPAYKKLKKQYGEDILIDPIVDKYETYHYAFDILDKNNIEPVSKDWSFDLAIEYGDAKVETEHLKANYSKQTGMTDAELDKVLMDTEAGKKIQINEYRLENNISEAISETPMGGYHSESDFFMNFMEYDMLITFAGLILFMVGIGIIAKEFNQGTIKFLLVNPVKRSSIFYSKVLTLISMLTIASLWIVVTQLLFNTAFYGSYPGGIAHIYMKNGSLVHESGVLLIAKSYLNSYVGALMLCLTAIFLSSLIRNSAFAAGITLFAYLGEQILRSFFTSKGFYLFQFSLFPNVDLLKISKGRTAYRIQNFTFSSIVLIVHAIIFIWAARDAFVKKDV</sequence>
<feature type="transmembrane region" description="Helical" evidence="1">
    <location>
        <begin position="310"/>
        <end position="328"/>
    </location>
</feature>
<protein>
    <submittedName>
        <fullName evidence="2">ABC-type transport system involved in multi-copper enzyme maturation, permease component</fullName>
    </submittedName>
</protein>
<dbReference type="OrthoDB" id="2024038at2"/>
<feature type="transmembrane region" description="Helical" evidence="1">
    <location>
        <begin position="12"/>
        <end position="39"/>
    </location>
</feature>
<dbReference type="GO" id="GO:0140359">
    <property type="term" value="F:ABC-type transporter activity"/>
    <property type="evidence" value="ECO:0007669"/>
    <property type="project" value="InterPro"/>
</dbReference>
<keyword evidence="1" id="KW-0472">Membrane</keyword>
<keyword evidence="1" id="KW-0812">Transmembrane</keyword>
<evidence type="ECO:0000256" key="1">
    <source>
        <dbReference type="SAM" id="Phobius"/>
    </source>
</evidence>
<dbReference type="PANTHER" id="PTHR37305:SF1">
    <property type="entry name" value="MEMBRANE PROTEIN"/>
    <property type="match status" value="1"/>
</dbReference>
<accession>A0A1T4W382</accession>
<dbReference type="PANTHER" id="PTHR37305">
    <property type="entry name" value="INTEGRAL MEMBRANE PROTEIN-RELATED"/>
    <property type="match status" value="1"/>
</dbReference>
<organism evidence="2 3">
    <name type="scientific">Eubacterium uniforme</name>
    <dbReference type="NCBI Taxonomy" id="39495"/>
    <lineage>
        <taxon>Bacteria</taxon>
        <taxon>Bacillati</taxon>
        <taxon>Bacillota</taxon>
        <taxon>Clostridia</taxon>
        <taxon>Eubacteriales</taxon>
        <taxon>Eubacteriaceae</taxon>
        <taxon>Eubacterium</taxon>
    </lineage>
</organism>
<dbReference type="Pfam" id="PF12679">
    <property type="entry name" value="ABC2_membrane_2"/>
    <property type="match status" value="1"/>
</dbReference>